<accession>A0ABQ6JLT4</accession>
<dbReference type="EMBL" id="BSUZ01000001">
    <property type="protein sequence ID" value="GMA88084.1"/>
    <property type="molecule type" value="Genomic_DNA"/>
</dbReference>
<organism evidence="1 2">
    <name type="scientific">Angustibacter aerolatus</name>
    <dbReference type="NCBI Taxonomy" id="1162965"/>
    <lineage>
        <taxon>Bacteria</taxon>
        <taxon>Bacillati</taxon>
        <taxon>Actinomycetota</taxon>
        <taxon>Actinomycetes</taxon>
        <taxon>Kineosporiales</taxon>
        <taxon>Kineosporiaceae</taxon>
    </lineage>
</organism>
<gene>
    <name evidence="1" type="ORF">GCM10025868_33340</name>
</gene>
<name>A0ABQ6JLT4_9ACTN</name>
<evidence type="ECO:0000313" key="1">
    <source>
        <dbReference type="EMBL" id="GMA88084.1"/>
    </source>
</evidence>
<evidence type="ECO:0008006" key="3">
    <source>
        <dbReference type="Google" id="ProtNLM"/>
    </source>
</evidence>
<dbReference type="Proteomes" id="UP001157017">
    <property type="component" value="Unassembled WGS sequence"/>
</dbReference>
<reference evidence="2" key="1">
    <citation type="journal article" date="2019" name="Int. J. Syst. Evol. Microbiol.">
        <title>The Global Catalogue of Microorganisms (GCM) 10K type strain sequencing project: providing services to taxonomists for standard genome sequencing and annotation.</title>
        <authorList>
            <consortium name="The Broad Institute Genomics Platform"/>
            <consortium name="The Broad Institute Genome Sequencing Center for Infectious Disease"/>
            <person name="Wu L."/>
            <person name="Ma J."/>
        </authorList>
    </citation>
    <scope>NUCLEOTIDE SEQUENCE [LARGE SCALE GENOMIC DNA]</scope>
    <source>
        <strain evidence="2">NBRC 108730</strain>
    </source>
</reference>
<sequence>MEELSYSTTHERVFQFLLRKAEVRFVDGRGAVRGRERPETVVANVMVVRRGDSWRLADFEVAKVQT</sequence>
<protein>
    <recommendedName>
        <fullName evidence="3">DUF4440 domain-containing protein</fullName>
    </recommendedName>
</protein>
<keyword evidence="2" id="KW-1185">Reference proteome</keyword>
<proteinExistence type="predicted"/>
<comment type="caution">
    <text evidence="1">The sequence shown here is derived from an EMBL/GenBank/DDBJ whole genome shotgun (WGS) entry which is preliminary data.</text>
</comment>
<evidence type="ECO:0000313" key="2">
    <source>
        <dbReference type="Proteomes" id="UP001157017"/>
    </source>
</evidence>